<organism evidence="4 5">
    <name type="scientific">Streptomyces corynorhini</name>
    <dbReference type="NCBI Taxonomy" id="2282652"/>
    <lineage>
        <taxon>Bacteria</taxon>
        <taxon>Bacillati</taxon>
        <taxon>Actinomycetota</taxon>
        <taxon>Actinomycetes</taxon>
        <taxon>Kitasatosporales</taxon>
        <taxon>Streptomycetaceae</taxon>
        <taxon>Streptomyces</taxon>
    </lineage>
</organism>
<accession>A0A370B5F5</accession>
<comment type="caution">
    <text evidence="4">The sequence shown here is derived from an EMBL/GenBank/DDBJ whole genome shotgun (WGS) entry which is preliminary data.</text>
</comment>
<feature type="region of interest" description="Disordered" evidence="1">
    <location>
        <begin position="158"/>
        <end position="204"/>
    </location>
</feature>
<gene>
    <name evidence="4" type="ORF">DVH02_29645</name>
</gene>
<dbReference type="Proteomes" id="UP000253741">
    <property type="component" value="Unassembled WGS sequence"/>
</dbReference>
<keyword evidence="2" id="KW-0732">Signal</keyword>
<evidence type="ECO:0000313" key="5">
    <source>
        <dbReference type="Proteomes" id="UP000253741"/>
    </source>
</evidence>
<keyword evidence="5" id="KW-1185">Reference proteome</keyword>
<dbReference type="PANTHER" id="PTHR35535:SF2">
    <property type="entry name" value="DUF306 DOMAIN-CONTAINING PROTEIN"/>
    <property type="match status" value="1"/>
</dbReference>
<protein>
    <submittedName>
        <fullName evidence="4">META domain-containing protein</fullName>
    </submittedName>
</protein>
<evidence type="ECO:0000256" key="1">
    <source>
        <dbReference type="SAM" id="MobiDB-lite"/>
    </source>
</evidence>
<dbReference type="InterPro" id="IPR053147">
    <property type="entry name" value="Hsp_HslJ-like"/>
</dbReference>
<dbReference type="PROSITE" id="PS51257">
    <property type="entry name" value="PROKAR_LIPOPROTEIN"/>
    <property type="match status" value="1"/>
</dbReference>
<dbReference type="InterPro" id="IPR038670">
    <property type="entry name" value="HslJ-like_sf"/>
</dbReference>
<dbReference type="AlphaFoldDB" id="A0A370B5F5"/>
<sequence>MTKQQQTSTVTGTGVAATAVTALALLLLSACGTESGSGSGVDDARSVSGTDDTSLTETLRNAKGINGVKGTVWDIDSVTVDGKKTTPVDGARMRVDPDGTFRSSPDCNLRTAGEVTVKGDTLDVGDDQGMSTLKLCPDEERPFADAFDKVFSGKLTARTETVPGRSDPKTDAKDPKTDAKDPKTDAKDPKDPKTDAQDAATDTKRVTLTAPGGDTIVLTRQTPQPLTGTVWTVDEVVDSVIEHGDTEGSLPAGTEGKASLTLRKGADGAGGTVEGSDGCNTFRGPVKISEATNKITFGPLRTTRKACPKPEMALQERFEKVLKGEIEYELSHNRLKLLAGNGLGVAAGPAA</sequence>
<dbReference type="Pfam" id="PF03724">
    <property type="entry name" value="META"/>
    <property type="match status" value="2"/>
</dbReference>
<dbReference type="Gene3D" id="2.40.128.270">
    <property type="match status" value="2"/>
</dbReference>
<dbReference type="OrthoDB" id="4733425at2"/>
<feature type="domain" description="DUF306" evidence="3">
    <location>
        <begin position="224"/>
        <end position="342"/>
    </location>
</feature>
<dbReference type="EMBL" id="QQNA01000295">
    <property type="protein sequence ID" value="RDG34615.1"/>
    <property type="molecule type" value="Genomic_DNA"/>
</dbReference>
<evidence type="ECO:0000256" key="2">
    <source>
        <dbReference type="SAM" id="SignalP"/>
    </source>
</evidence>
<name>A0A370B5F5_9ACTN</name>
<reference evidence="4 5" key="1">
    <citation type="submission" date="2018-07" db="EMBL/GenBank/DDBJ databases">
        <title>Streptomyces species from bats.</title>
        <authorList>
            <person name="Dunlap C."/>
        </authorList>
    </citation>
    <scope>NUCLEOTIDE SEQUENCE [LARGE SCALE GENOMIC DNA]</scope>
    <source>
        <strain evidence="4 5">AC230</strain>
    </source>
</reference>
<feature type="signal peptide" evidence="2">
    <location>
        <begin position="1"/>
        <end position="24"/>
    </location>
</feature>
<evidence type="ECO:0000313" key="4">
    <source>
        <dbReference type="EMBL" id="RDG34615.1"/>
    </source>
</evidence>
<dbReference type="InterPro" id="IPR005184">
    <property type="entry name" value="DUF306_Meta_HslJ"/>
</dbReference>
<dbReference type="PANTHER" id="PTHR35535">
    <property type="entry name" value="HEAT SHOCK PROTEIN HSLJ"/>
    <property type="match status" value="1"/>
</dbReference>
<feature type="domain" description="DUF306" evidence="3">
    <location>
        <begin position="68"/>
        <end position="158"/>
    </location>
</feature>
<feature type="chain" id="PRO_5039340258" evidence="2">
    <location>
        <begin position="25"/>
        <end position="351"/>
    </location>
</feature>
<proteinExistence type="predicted"/>
<feature type="compositionally biased region" description="Basic and acidic residues" evidence="1">
    <location>
        <begin position="166"/>
        <end position="204"/>
    </location>
</feature>
<dbReference type="RefSeq" id="WP_114626940.1">
    <property type="nucleotide sequence ID" value="NZ_QQNA01000295.1"/>
</dbReference>
<evidence type="ECO:0000259" key="3">
    <source>
        <dbReference type="Pfam" id="PF03724"/>
    </source>
</evidence>
<feature type="region of interest" description="Disordered" evidence="1">
    <location>
        <begin position="34"/>
        <end position="55"/>
    </location>
</feature>